<comment type="caution">
    <text evidence="1">The sequence shown here is derived from an EMBL/GenBank/DDBJ whole genome shotgun (WGS) entry which is preliminary data.</text>
</comment>
<gene>
    <name evidence="1" type="ORF">HYZ11_04135</name>
</gene>
<dbReference type="Proteomes" id="UP000782312">
    <property type="component" value="Unassembled WGS sequence"/>
</dbReference>
<accession>A0A932MLP6</accession>
<dbReference type="AlphaFoldDB" id="A0A932MLP6"/>
<evidence type="ECO:0000313" key="1">
    <source>
        <dbReference type="EMBL" id="MBI3126775.1"/>
    </source>
</evidence>
<sequence>MLKPDDFAALYKDLESPPARFDCGKKCSPFNGGVPFCCDTGWLVPIAYREEWTFLQGRNTRLWHEFRPRTPSELKMVDEVDGKESIFIECRGAAHCERHNRSVSCRTFPYEPYFDAEGNLLGLMYNRVIEDKCYLVDRHRVVTRDFIRSFLRFFERLIEKLPGEKDLYMDQSRNYRRLMSRRKKPVVVLTEKGPWRAAYRGGRLLAPWTKPDPPDSRYRPKV</sequence>
<evidence type="ECO:0000313" key="2">
    <source>
        <dbReference type="Proteomes" id="UP000782312"/>
    </source>
</evidence>
<proteinExistence type="predicted"/>
<protein>
    <submittedName>
        <fullName evidence="1">Uncharacterized protein</fullName>
    </submittedName>
</protein>
<dbReference type="EMBL" id="JACPUR010000013">
    <property type="protein sequence ID" value="MBI3126775.1"/>
    <property type="molecule type" value="Genomic_DNA"/>
</dbReference>
<reference evidence="1" key="1">
    <citation type="submission" date="2020-07" db="EMBL/GenBank/DDBJ databases">
        <title>Huge and variable diversity of episymbiotic CPR bacteria and DPANN archaea in groundwater ecosystems.</title>
        <authorList>
            <person name="He C.Y."/>
            <person name="Keren R."/>
            <person name="Whittaker M."/>
            <person name="Farag I.F."/>
            <person name="Doudna J."/>
            <person name="Cate J.H.D."/>
            <person name="Banfield J.F."/>
        </authorList>
    </citation>
    <scope>NUCLEOTIDE SEQUENCE</scope>
    <source>
        <strain evidence="1">NC_groundwater_763_Ag_S-0.2um_68_21</strain>
    </source>
</reference>
<name>A0A932MLP6_UNCTE</name>
<organism evidence="1 2">
    <name type="scientific">Tectimicrobiota bacterium</name>
    <dbReference type="NCBI Taxonomy" id="2528274"/>
    <lineage>
        <taxon>Bacteria</taxon>
        <taxon>Pseudomonadati</taxon>
        <taxon>Nitrospinota/Tectimicrobiota group</taxon>
        <taxon>Candidatus Tectimicrobiota</taxon>
    </lineage>
</organism>